<reference evidence="1 2" key="1">
    <citation type="journal article" date="2018" name="Sci. Rep.">
        <title>Genomic signatures of local adaptation to the degree of environmental predictability in rotifers.</title>
        <authorList>
            <person name="Franch-Gras L."/>
            <person name="Hahn C."/>
            <person name="Garcia-Roger E.M."/>
            <person name="Carmona M.J."/>
            <person name="Serra M."/>
            <person name="Gomez A."/>
        </authorList>
    </citation>
    <scope>NUCLEOTIDE SEQUENCE [LARGE SCALE GENOMIC DNA]</scope>
    <source>
        <strain evidence="1">HYR1</strain>
    </source>
</reference>
<name>A0A3M7PX98_BRAPC</name>
<proteinExistence type="predicted"/>
<keyword evidence="2" id="KW-1185">Reference proteome</keyword>
<evidence type="ECO:0000313" key="1">
    <source>
        <dbReference type="EMBL" id="RNA03574.1"/>
    </source>
</evidence>
<gene>
    <name evidence="1" type="ORF">BpHYR1_036570</name>
</gene>
<dbReference type="AlphaFoldDB" id="A0A3M7PX98"/>
<accession>A0A3M7PX98</accession>
<evidence type="ECO:0000313" key="2">
    <source>
        <dbReference type="Proteomes" id="UP000276133"/>
    </source>
</evidence>
<dbReference type="EMBL" id="REGN01008442">
    <property type="protein sequence ID" value="RNA03574.1"/>
    <property type="molecule type" value="Genomic_DNA"/>
</dbReference>
<dbReference type="Proteomes" id="UP000276133">
    <property type="component" value="Unassembled WGS sequence"/>
</dbReference>
<comment type="caution">
    <text evidence="1">The sequence shown here is derived from an EMBL/GenBank/DDBJ whole genome shotgun (WGS) entry which is preliminary data.</text>
</comment>
<protein>
    <submittedName>
        <fullName evidence="1">Uncharacterized protein</fullName>
    </submittedName>
</protein>
<sequence length="149" mass="17435">MSNLSQYYNLLFGLSSNFSRKNFYLNAIKTKINHKWIMTEKLTAIVSSASAGKKFLKSSHQKSQPIGQLEKSNKNRGFPYKQKEFFNENILKRFSMINKKRGKQLNFSPYIVDPSLPVVITVGYHNLIVRLKRRTLIYSKWPEIFPQTI</sequence>
<organism evidence="1 2">
    <name type="scientific">Brachionus plicatilis</name>
    <name type="common">Marine rotifer</name>
    <name type="synonym">Brachionus muelleri</name>
    <dbReference type="NCBI Taxonomy" id="10195"/>
    <lineage>
        <taxon>Eukaryota</taxon>
        <taxon>Metazoa</taxon>
        <taxon>Spiralia</taxon>
        <taxon>Gnathifera</taxon>
        <taxon>Rotifera</taxon>
        <taxon>Eurotatoria</taxon>
        <taxon>Monogononta</taxon>
        <taxon>Pseudotrocha</taxon>
        <taxon>Ploima</taxon>
        <taxon>Brachionidae</taxon>
        <taxon>Brachionus</taxon>
    </lineage>
</organism>